<reference evidence="6" key="1">
    <citation type="journal article" date="2014" name="Int. J. Syst. Evol. Microbiol.">
        <title>Complete genome sequence of Corynebacterium casei LMG S-19264T (=DSM 44701T), isolated from a smear-ripened cheese.</title>
        <authorList>
            <consortium name="US DOE Joint Genome Institute (JGI-PGF)"/>
            <person name="Walter F."/>
            <person name="Albersmeier A."/>
            <person name="Kalinowski J."/>
            <person name="Ruckert C."/>
        </authorList>
    </citation>
    <scope>NUCLEOTIDE SEQUENCE</scope>
    <source>
        <strain evidence="6">JCM 3276</strain>
    </source>
</reference>
<feature type="binding site" evidence="4">
    <location>
        <begin position="74"/>
        <end position="76"/>
    </location>
    <ligand>
        <name>acetyl-CoA</name>
        <dbReference type="ChEBI" id="CHEBI:57288"/>
        <label>1</label>
    </ligand>
</feature>
<feature type="binding site" evidence="4">
    <location>
        <position position="174"/>
    </location>
    <ligand>
        <name>1D-myo-inositol 2-(L-cysteinylamino)-2-deoxy-alpha-D-glucopyranoside</name>
        <dbReference type="ChEBI" id="CHEBI:58887"/>
    </ligand>
</feature>
<feature type="domain" description="N-acetyltransferase" evidence="5">
    <location>
        <begin position="1"/>
        <end position="141"/>
    </location>
</feature>
<evidence type="ECO:0000259" key="5">
    <source>
        <dbReference type="PROSITE" id="PS51186"/>
    </source>
</evidence>
<dbReference type="PIRSF" id="PIRSF021524">
    <property type="entry name" value="MSH_acetyltransferase"/>
    <property type="match status" value="1"/>
</dbReference>
<dbReference type="PANTHER" id="PTHR43877">
    <property type="entry name" value="AMINOALKYLPHOSPHONATE N-ACETYLTRANSFERASE-RELATED-RELATED"/>
    <property type="match status" value="1"/>
</dbReference>
<evidence type="ECO:0000313" key="7">
    <source>
        <dbReference type="Proteomes" id="UP000660680"/>
    </source>
</evidence>
<keyword evidence="1 4" id="KW-0808">Transferase</keyword>
<dbReference type="InterPro" id="IPR017813">
    <property type="entry name" value="Mycothiol_AcTrfase"/>
</dbReference>
<dbReference type="RefSeq" id="WP_189209237.1">
    <property type="nucleotide sequence ID" value="NZ_BMRB01000001.1"/>
</dbReference>
<dbReference type="GO" id="GO:0035447">
    <property type="term" value="F:mycothiol synthase activity"/>
    <property type="evidence" value="ECO:0007669"/>
    <property type="project" value="UniProtKB-UniRule"/>
</dbReference>
<proteinExistence type="inferred from homology"/>
<evidence type="ECO:0000313" key="6">
    <source>
        <dbReference type="EMBL" id="GGS20957.1"/>
    </source>
</evidence>
<organism evidence="6 7">
    <name type="scientific">Actinokineospora fastidiosa</name>
    <dbReference type="NCBI Taxonomy" id="1816"/>
    <lineage>
        <taxon>Bacteria</taxon>
        <taxon>Bacillati</taxon>
        <taxon>Actinomycetota</taxon>
        <taxon>Actinomycetes</taxon>
        <taxon>Pseudonocardiales</taxon>
        <taxon>Pseudonocardiaceae</taxon>
        <taxon>Actinokineospora</taxon>
    </lineage>
</organism>
<comment type="subunit">
    <text evidence="4">Monomer.</text>
</comment>
<comment type="similarity">
    <text evidence="4">Belongs to the acetyltransferase family. MshD subfamily.</text>
</comment>
<feature type="binding site" evidence="4">
    <location>
        <begin position="226"/>
        <end position="228"/>
    </location>
    <ligand>
        <name>acetyl-CoA</name>
        <dbReference type="ChEBI" id="CHEBI:57288"/>
        <label>2</label>
    </ligand>
</feature>
<dbReference type="NCBIfam" id="TIGR03448">
    <property type="entry name" value="mycothiol_MshD"/>
    <property type="match status" value="1"/>
</dbReference>
<dbReference type="PROSITE" id="PS51186">
    <property type="entry name" value="GNAT"/>
    <property type="match status" value="2"/>
</dbReference>
<feature type="binding site" evidence="4">
    <location>
        <position position="214"/>
    </location>
    <ligand>
        <name>1D-myo-inositol 2-(L-cysteinylamino)-2-deoxy-alpha-D-glucopyranoside</name>
        <dbReference type="ChEBI" id="CHEBI:58887"/>
    </ligand>
</feature>
<dbReference type="Gene3D" id="3.40.630.30">
    <property type="match status" value="1"/>
</dbReference>
<dbReference type="InterPro" id="IPR016181">
    <property type="entry name" value="Acyl_CoA_acyltransferase"/>
</dbReference>
<evidence type="ECO:0000256" key="4">
    <source>
        <dbReference type="HAMAP-Rule" id="MF_01698"/>
    </source>
</evidence>
<reference evidence="6" key="2">
    <citation type="submission" date="2020-09" db="EMBL/GenBank/DDBJ databases">
        <authorList>
            <person name="Sun Q."/>
            <person name="Ohkuma M."/>
        </authorList>
    </citation>
    <scope>NUCLEOTIDE SEQUENCE</scope>
    <source>
        <strain evidence="6">JCM 3276</strain>
    </source>
</reference>
<keyword evidence="2 4" id="KW-0677">Repeat</keyword>
<dbReference type="InterPro" id="IPR000182">
    <property type="entry name" value="GNAT_dom"/>
</dbReference>
<gene>
    <name evidence="4 6" type="primary">mshD</name>
    <name evidence="6" type="ORF">GCM10010171_12040</name>
</gene>
<name>A0A918G775_9PSEU</name>
<protein>
    <recommendedName>
        <fullName evidence="4">Mycothiol acetyltransferase</fullName>
        <shortName evidence="4">MSH acetyltransferase</shortName>
        <ecNumber evidence="4">2.3.1.189</ecNumber>
    </recommendedName>
    <alternativeName>
        <fullName evidence="4">Mycothiol synthase</fullName>
    </alternativeName>
</protein>
<feature type="binding site" evidence="4">
    <location>
        <begin position="233"/>
        <end position="239"/>
    </location>
    <ligand>
        <name>acetyl-CoA</name>
        <dbReference type="ChEBI" id="CHEBI:57288"/>
        <label>2</label>
    </ligand>
</feature>
<accession>A0A918G775</accession>
<dbReference type="EMBL" id="BMRB01000001">
    <property type="protein sequence ID" value="GGS20957.1"/>
    <property type="molecule type" value="Genomic_DNA"/>
</dbReference>
<keyword evidence="3 4" id="KW-0012">Acyltransferase</keyword>
<comment type="catalytic activity">
    <reaction evidence="4">
        <text>1D-myo-inositol 2-(L-cysteinylamino)-2-deoxy-alpha-D-glucopyranoside + acetyl-CoA = mycothiol + CoA + H(+)</text>
        <dbReference type="Rhea" id="RHEA:26172"/>
        <dbReference type="ChEBI" id="CHEBI:15378"/>
        <dbReference type="ChEBI" id="CHEBI:16768"/>
        <dbReference type="ChEBI" id="CHEBI:57287"/>
        <dbReference type="ChEBI" id="CHEBI:57288"/>
        <dbReference type="ChEBI" id="CHEBI:58887"/>
        <dbReference type="EC" id="2.3.1.189"/>
    </reaction>
</comment>
<feature type="binding site" evidence="4">
    <location>
        <position position="222"/>
    </location>
    <ligand>
        <name>1D-myo-inositol 2-(L-cysteinylamino)-2-deoxy-alpha-D-glucopyranoside</name>
        <dbReference type="ChEBI" id="CHEBI:58887"/>
    </ligand>
</feature>
<dbReference type="GO" id="GO:0010125">
    <property type="term" value="P:mycothiol biosynthetic process"/>
    <property type="evidence" value="ECO:0007669"/>
    <property type="project" value="UniProtKB-UniRule"/>
</dbReference>
<dbReference type="HAMAP" id="MF_01698">
    <property type="entry name" value="MshD"/>
    <property type="match status" value="1"/>
</dbReference>
<dbReference type="InterPro" id="IPR050832">
    <property type="entry name" value="Bact_Acetyltransf"/>
</dbReference>
<feature type="domain" description="N-acetyltransferase" evidence="5">
    <location>
        <begin position="147"/>
        <end position="294"/>
    </location>
</feature>
<comment type="function">
    <text evidence="4">Catalyzes the transfer of acetyl from acetyl-CoA to desacetylmycothiol (Cys-GlcN-Ins) to form mycothiol.</text>
</comment>
<evidence type="ECO:0000256" key="1">
    <source>
        <dbReference type="ARBA" id="ARBA00022679"/>
    </source>
</evidence>
<dbReference type="Pfam" id="PF00583">
    <property type="entry name" value="Acetyltransf_1"/>
    <property type="match status" value="2"/>
</dbReference>
<dbReference type="CDD" id="cd04301">
    <property type="entry name" value="NAT_SF"/>
    <property type="match status" value="2"/>
</dbReference>
<comment type="caution">
    <text evidence="6">The sequence shown here is derived from an EMBL/GenBank/DDBJ whole genome shotgun (WGS) entry which is preliminary data.</text>
</comment>
<sequence length="294" mass="31699">MDLTWLDEIDPALLREFLRAVRAADGRPRVDPDAALPHEFRGGRHVVAADGDRLLGYGHLDTGGDAFGRQVAEVLVHPEARGRGLGTALVAEIRAHAPADVRFWAHGDHPGAARIAERLGLSRVRELWQMRMEFGEPLPAPVWPDGVSVRAFVPGQDEDAVVAVNKRAFDWHPEQGALTAADVIATEAEAWFDPAGFFLAVDSADRVLGFHWTKVHPDGAGEVYVVGVDPAAQGGGLGRALTLAGLAHLREQGRRTVILYVESDNAPAVAVYRRLGFTRSDADIQYAAVPPNGA</sequence>
<keyword evidence="7" id="KW-1185">Reference proteome</keyword>
<dbReference type="SUPFAM" id="SSF55729">
    <property type="entry name" value="Acyl-CoA N-acyltransferases (Nat)"/>
    <property type="match status" value="1"/>
</dbReference>
<comment type="caution">
    <text evidence="4">Lacks conserved residue(s) required for the propagation of feature annotation.</text>
</comment>
<feature type="binding site" evidence="4">
    <location>
        <position position="260"/>
    </location>
    <ligand>
        <name>1D-myo-inositol 2-(L-cysteinylamino)-2-deoxy-alpha-D-glucopyranoside</name>
        <dbReference type="ChEBI" id="CHEBI:58887"/>
    </ligand>
</feature>
<dbReference type="EC" id="2.3.1.189" evidence="4"/>
<dbReference type="Proteomes" id="UP000660680">
    <property type="component" value="Unassembled WGS sequence"/>
</dbReference>
<evidence type="ECO:0000256" key="2">
    <source>
        <dbReference type="ARBA" id="ARBA00022737"/>
    </source>
</evidence>
<dbReference type="AlphaFoldDB" id="A0A918G775"/>
<evidence type="ECO:0000256" key="3">
    <source>
        <dbReference type="ARBA" id="ARBA00023315"/>
    </source>
</evidence>